<reference evidence="2" key="1">
    <citation type="submission" date="2016-10" db="EMBL/GenBank/DDBJ databases">
        <authorList>
            <person name="Varghese N."/>
        </authorList>
    </citation>
    <scope>NUCLEOTIDE SEQUENCE [LARGE SCALE GENOMIC DNA]</scope>
    <source>
        <strain evidence="2">ACV-9</strain>
    </source>
</reference>
<dbReference type="PANTHER" id="PTHR30087:SF1">
    <property type="entry name" value="HYPOTHETICAL CYTOSOLIC PROTEIN"/>
    <property type="match status" value="1"/>
</dbReference>
<proteinExistence type="predicted"/>
<gene>
    <name evidence="1" type="ORF">SAMN02910377_00281</name>
</gene>
<accession>A0A1H7F8F8</accession>
<dbReference type="RefSeq" id="WP_074788779.1">
    <property type="nucleotide sequence ID" value="NZ_FNZX01000003.1"/>
</dbReference>
<sequence length="138" mass="14758">MVIGVSACLLGENCKYNGGNNYSEKTLEYVKGHEVVPVCPEVLGGLPTPRESAEIVDGVVKHKDGYSVDAEFRDGAEKALQILLNKKAELMILQSRSPSCGVNTIYDGTFSGNLISGNGVFVELLKKNGIKVVDVADL</sequence>
<evidence type="ECO:0000313" key="1">
    <source>
        <dbReference type="EMBL" id="SEK20290.1"/>
    </source>
</evidence>
<evidence type="ECO:0000313" key="2">
    <source>
        <dbReference type="Proteomes" id="UP000182321"/>
    </source>
</evidence>
<keyword evidence="2" id="KW-1185">Reference proteome</keyword>
<dbReference type="EMBL" id="FNZX01000003">
    <property type="protein sequence ID" value="SEK20290.1"/>
    <property type="molecule type" value="Genomic_DNA"/>
</dbReference>
<organism evidence="1 2">
    <name type="scientific">Pseudobutyrivibrio ruminis</name>
    <dbReference type="NCBI Taxonomy" id="46206"/>
    <lineage>
        <taxon>Bacteria</taxon>
        <taxon>Bacillati</taxon>
        <taxon>Bacillota</taxon>
        <taxon>Clostridia</taxon>
        <taxon>Lachnospirales</taxon>
        <taxon>Lachnospiraceae</taxon>
        <taxon>Pseudobutyrivibrio</taxon>
    </lineage>
</organism>
<protein>
    <submittedName>
        <fullName evidence="1">Uncharacterized conserved protein YbbK, DUF523 family</fullName>
    </submittedName>
</protein>
<dbReference type="Proteomes" id="UP000182321">
    <property type="component" value="Unassembled WGS sequence"/>
</dbReference>
<dbReference type="InterPro" id="IPR007553">
    <property type="entry name" value="2-thiour_desulf"/>
</dbReference>
<name>A0A1H7F8F8_9FIRM</name>
<dbReference type="AlphaFoldDB" id="A0A1H7F8F8"/>
<dbReference type="PANTHER" id="PTHR30087">
    <property type="entry name" value="INNER MEMBRANE PROTEIN"/>
    <property type="match status" value="1"/>
</dbReference>
<dbReference type="Pfam" id="PF04463">
    <property type="entry name" value="2-thiour_desulf"/>
    <property type="match status" value="1"/>
</dbReference>